<feature type="non-terminal residue" evidence="1">
    <location>
        <position position="1"/>
    </location>
</feature>
<feature type="non-terminal residue" evidence="1">
    <location>
        <position position="111"/>
    </location>
</feature>
<keyword evidence="2" id="KW-1185">Reference proteome</keyword>
<dbReference type="RefSeq" id="XP_017994230.1">
    <property type="nucleotide sequence ID" value="XM_018142185.1"/>
</dbReference>
<dbReference type="VEuPathDB" id="FungiDB:AB675_2230"/>
<organism evidence="1 2">
    <name type="scientific">Cyphellophora attinorum</name>
    <dbReference type="NCBI Taxonomy" id="1664694"/>
    <lineage>
        <taxon>Eukaryota</taxon>
        <taxon>Fungi</taxon>
        <taxon>Dikarya</taxon>
        <taxon>Ascomycota</taxon>
        <taxon>Pezizomycotina</taxon>
        <taxon>Eurotiomycetes</taxon>
        <taxon>Chaetothyriomycetidae</taxon>
        <taxon>Chaetothyriales</taxon>
        <taxon>Cyphellophoraceae</taxon>
        <taxon>Cyphellophora</taxon>
    </lineage>
</organism>
<name>A0A0N1NWS1_9EURO</name>
<evidence type="ECO:0000313" key="2">
    <source>
        <dbReference type="Proteomes" id="UP000038010"/>
    </source>
</evidence>
<comment type="caution">
    <text evidence="1">The sequence shown here is derived from an EMBL/GenBank/DDBJ whole genome shotgun (WGS) entry which is preliminary data.</text>
</comment>
<dbReference type="Proteomes" id="UP000038010">
    <property type="component" value="Unassembled WGS sequence"/>
</dbReference>
<gene>
    <name evidence="1" type="ORF">AB675_2230</name>
</gene>
<sequence length="111" mass="12432">PPRPPILPQSIEEFTESVNADPSAWYNYCSAIYDHVSQLTLRNEALELENKENNTALNIANGIKEYQKEEMTTLNLRLLDVMKERDQAVTLAIPAVHTPESTPTPGPRAEA</sequence>
<dbReference type="GeneID" id="28734065"/>
<proteinExistence type="predicted"/>
<protein>
    <submittedName>
        <fullName evidence="1">Uncharacterized protein</fullName>
    </submittedName>
</protein>
<dbReference type="AlphaFoldDB" id="A0A0N1NWS1"/>
<reference evidence="1 2" key="1">
    <citation type="submission" date="2015-06" db="EMBL/GenBank/DDBJ databases">
        <title>Draft genome of the ant-associated black yeast Phialophora attae CBS 131958.</title>
        <authorList>
            <person name="Moreno L.F."/>
            <person name="Stielow B.J."/>
            <person name="de Hoog S."/>
            <person name="Vicente V.A."/>
            <person name="Weiss V.A."/>
            <person name="de Vries M."/>
            <person name="Cruz L.M."/>
            <person name="Souza E.M."/>
        </authorList>
    </citation>
    <scope>NUCLEOTIDE SEQUENCE [LARGE SCALE GENOMIC DNA]</scope>
    <source>
        <strain evidence="1 2">CBS 131958</strain>
    </source>
</reference>
<evidence type="ECO:0000313" key="1">
    <source>
        <dbReference type="EMBL" id="KPI34267.1"/>
    </source>
</evidence>
<accession>A0A0N1NWS1</accession>
<dbReference type="EMBL" id="LFJN01000109">
    <property type="protein sequence ID" value="KPI34267.1"/>
    <property type="molecule type" value="Genomic_DNA"/>
</dbReference>